<reference evidence="2 3" key="1">
    <citation type="submission" date="2020-02" db="EMBL/GenBank/DDBJ databases">
        <title>Full genome sequence of Nocardioides sp. R-3366.</title>
        <authorList>
            <person name="Im W.-T."/>
        </authorList>
    </citation>
    <scope>NUCLEOTIDE SEQUENCE [LARGE SCALE GENOMIC DNA]</scope>
    <source>
        <strain evidence="2 3">R-3366</strain>
    </source>
</reference>
<dbReference type="InterPro" id="IPR011991">
    <property type="entry name" value="ArsR-like_HTH"/>
</dbReference>
<dbReference type="Pfam" id="PF12840">
    <property type="entry name" value="HTH_20"/>
    <property type="match status" value="1"/>
</dbReference>
<keyword evidence="3" id="KW-1185">Reference proteome</keyword>
<accession>A0A6G6WLN1</accession>
<protein>
    <submittedName>
        <fullName evidence="2">Helix-turn-helix transcriptional regulator</fullName>
    </submittedName>
</protein>
<dbReference type="SMART" id="SM00418">
    <property type="entry name" value="HTH_ARSR"/>
    <property type="match status" value="1"/>
</dbReference>
<dbReference type="InterPro" id="IPR001845">
    <property type="entry name" value="HTH_ArsR_DNA-bd_dom"/>
</dbReference>
<dbReference type="EMBL" id="CP049257">
    <property type="protein sequence ID" value="QIG46248.1"/>
    <property type="molecule type" value="Genomic_DNA"/>
</dbReference>
<dbReference type="InterPro" id="IPR036390">
    <property type="entry name" value="WH_DNA-bd_sf"/>
</dbReference>
<evidence type="ECO:0000259" key="1">
    <source>
        <dbReference type="SMART" id="SM00418"/>
    </source>
</evidence>
<dbReference type="Proteomes" id="UP000502996">
    <property type="component" value="Chromosome"/>
</dbReference>
<dbReference type="KEGG" id="nano:G5V58_24875"/>
<sequence length="184" mass="20938">MHDPQILRAIAHPVRNRILAELDARGSLRAADVARELDLPANQASFHLRQLAKYGLIEEDPDAARDKRDRVWRTVNPEGFSVEMSEVEQQPGGKAASRVFRRTKRDWGHLVVDAVLSDEPRKGRWSSLTDTAVLLTRAEAQQLSEEIEEVLSRWGNRAVPDDQEERMTYLYWAAILPYPAVDEG</sequence>
<dbReference type="GO" id="GO:0003700">
    <property type="term" value="F:DNA-binding transcription factor activity"/>
    <property type="evidence" value="ECO:0007669"/>
    <property type="project" value="InterPro"/>
</dbReference>
<dbReference type="CDD" id="cd00090">
    <property type="entry name" value="HTH_ARSR"/>
    <property type="match status" value="1"/>
</dbReference>
<evidence type="ECO:0000313" key="3">
    <source>
        <dbReference type="Proteomes" id="UP000502996"/>
    </source>
</evidence>
<dbReference type="InterPro" id="IPR036388">
    <property type="entry name" value="WH-like_DNA-bd_sf"/>
</dbReference>
<dbReference type="Gene3D" id="1.10.10.10">
    <property type="entry name" value="Winged helix-like DNA-binding domain superfamily/Winged helix DNA-binding domain"/>
    <property type="match status" value="1"/>
</dbReference>
<gene>
    <name evidence="2" type="ORF">G5V58_24875</name>
</gene>
<dbReference type="AlphaFoldDB" id="A0A6G6WLN1"/>
<evidence type="ECO:0000313" key="2">
    <source>
        <dbReference type="EMBL" id="QIG46248.1"/>
    </source>
</evidence>
<proteinExistence type="predicted"/>
<name>A0A6G6WLN1_9ACTN</name>
<feature type="domain" description="HTH arsR-type" evidence="1">
    <location>
        <begin position="5"/>
        <end position="142"/>
    </location>
</feature>
<organism evidence="2 3">
    <name type="scientific">Nocardioides anomalus</name>
    <dbReference type="NCBI Taxonomy" id="2712223"/>
    <lineage>
        <taxon>Bacteria</taxon>
        <taxon>Bacillati</taxon>
        <taxon>Actinomycetota</taxon>
        <taxon>Actinomycetes</taxon>
        <taxon>Propionibacteriales</taxon>
        <taxon>Nocardioidaceae</taxon>
        <taxon>Nocardioides</taxon>
    </lineage>
</organism>
<dbReference type="SUPFAM" id="SSF46785">
    <property type="entry name" value="Winged helix' DNA-binding domain"/>
    <property type="match status" value="1"/>
</dbReference>